<dbReference type="GO" id="GO:0005886">
    <property type="term" value="C:plasma membrane"/>
    <property type="evidence" value="ECO:0007669"/>
    <property type="project" value="TreeGrafter"/>
</dbReference>
<keyword evidence="4 11" id="KW-0812">Transmembrane</keyword>
<dbReference type="InterPro" id="IPR023214">
    <property type="entry name" value="HAD_sf"/>
</dbReference>
<dbReference type="Gene3D" id="1.20.1110.10">
    <property type="entry name" value="Calcium-transporting ATPase, transmembrane domain"/>
    <property type="match status" value="1"/>
</dbReference>
<dbReference type="Pfam" id="PF00689">
    <property type="entry name" value="Cation_ATPase_C"/>
    <property type="match status" value="1"/>
</dbReference>
<dbReference type="Proteomes" id="UP001296776">
    <property type="component" value="Unassembled WGS sequence"/>
</dbReference>
<keyword evidence="14" id="KW-1185">Reference proteome</keyword>
<keyword evidence="7" id="KW-0460">Magnesium</keyword>
<dbReference type="Gene3D" id="3.40.1110.10">
    <property type="entry name" value="Calcium-transporting ATPase, cytoplasmic domain N"/>
    <property type="match status" value="1"/>
</dbReference>
<evidence type="ECO:0000256" key="7">
    <source>
        <dbReference type="ARBA" id="ARBA00022842"/>
    </source>
</evidence>
<feature type="transmembrane region" description="Helical" evidence="11">
    <location>
        <begin position="757"/>
        <end position="779"/>
    </location>
</feature>
<evidence type="ECO:0000256" key="10">
    <source>
        <dbReference type="ARBA" id="ARBA00023136"/>
    </source>
</evidence>
<keyword evidence="6" id="KW-0067">ATP-binding</keyword>
<feature type="transmembrane region" description="Helical" evidence="11">
    <location>
        <begin position="248"/>
        <end position="270"/>
    </location>
</feature>
<dbReference type="SFLD" id="SFLDS00003">
    <property type="entry name" value="Haloacid_Dehalogenase"/>
    <property type="match status" value="1"/>
</dbReference>
<evidence type="ECO:0000256" key="5">
    <source>
        <dbReference type="ARBA" id="ARBA00022741"/>
    </source>
</evidence>
<dbReference type="SFLD" id="SFLDF00027">
    <property type="entry name" value="p-type_atpase"/>
    <property type="match status" value="1"/>
</dbReference>
<evidence type="ECO:0000259" key="12">
    <source>
        <dbReference type="SMART" id="SM00831"/>
    </source>
</evidence>
<evidence type="ECO:0000256" key="9">
    <source>
        <dbReference type="ARBA" id="ARBA00022989"/>
    </source>
</evidence>
<dbReference type="FunFam" id="3.40.50.1000:FF:000001">
    <property type="entry name" value="Phospholipid-transporting ATPase IC"/>
    <property type="match status" value="1"/>
</dbReference>
<dbReference type="GO" id="GO:0016887">
    <property type="term" value="F:ATP hydrolysis activity"/>
    <property type="evidence" value="ECO:0007669"/>
    <property type="project" value="InterPro"/>
</dbReference>
<dbReference type="GO" id="GO:0036376">
    <property type="term" value="P:sodium ion export across plasma membrane"/>
    <property type="evidence" value="ECO:0007669"/>
    <property type="project" value="TreeGrafter"/>
</dbReference>
<dbReference type="GO" id="GO:0012505">
    <property type="term" value="C:endomembrane system"/>
    <property type="evidence" value="ECO:0007669"/>
    <property type="project" value="UniProtKB-SubCell"/>
</dbReference>
<dbReference type="InterPro" id="IPR036412">
    <property type="entry name" value="HAD-like_sf"/>
</dbReference>
<dbReference type="InterPro" id="IPR059000">
    <property type="entry name" value="ATPase_P-type_domA"/>
</dbReference>
<dbReference type="Pfam" id="PF00690">
    <property type="entry name" value="Cation_ATPase_N"/>
    <property type="match status" value="1"/>
</dbReference>
<evidence type="ECO:0000256" key="1">
    <source>
        <dbReference type="ARBA" id="ARBA00004127"/>
    </source>
</evidence>
<dbReference type="GO" id="GO:0006883">
    <property type="term" value="P:intracellular sodium ion homeostasis"/>
    <property type="evidence" value="ECO:0007669"/>
    <property type="project" value="TreeGrafter"/>
</dbReference>
<comment type="subcellular location">
    <subcellularLocation>
        <location evidence="1">Endomembrane system</location>
        <topology evidence="1">Multi-pass membrane protein</topology>
    </subcellularLocation>
</comment>
<dbReference type="Pfam" id="PF13246">
    <property type="entry name" value="Cation_ATPase"/>
    <property type="match status" value="1"/>
</dbReference>
<evidence type="ECO:0000256" key="6">
    <source>
        <dbReference type="ARBA" id="ARBA00022840"/>
    </source>
</evidence>
<dbReference type="SUPFAM" id="SSF81665">
    <property type="entry name" value="Calcium ATPase, transmembrane domain M"/>
    <property type="match status" value="1"/>
</dbReference>
<dbReference type="PRINTS" id="PR00119">
    <property type="entry name" value="CATATPASE"/>
</dbReference>
<dbReference type="AlphaFoldDB" id="A0AAJ0U5L5"/>
<comment type="similarity">
    <text evidence="2">Belongs to the cation transport ATPase (P-type) (TC 3.A.3) family. Type IIA subfamily.</text>
</comment>
<protein>
    <submittedName>
        <fullName evidence="13">ATPase</fullName>
    </submittedName>
</protein>
<feature type="transmembrane region" description="Helical" evidence="11">
    <location>
        <begin position="58"/>
        <end position="77"/>
    </location>
</feature>
<organism evidence="13 14">
    <name type="scientific">Halochromatium glycolicum</name>
    <dbReference type="NCBI Taxonomy" id="85075"/>
    <lineage>
        <taxon>Bacteria</taxon>
        <taxon>Pseudomonadati</taxon>
        <taxon>Pseudomonadota</taxon>
        <taxon>Gammaproteobacteria</taxon>
        <taxon>Chromatiales</taxon>
        <taxon>Chromatiaceae</taxon>
        <taxon>Halochromatium</taxon>
    </lineage>
</organism>
<dbReference type="FunFam" id="2.70.150.10:FF:000160">
    <property type="entry name" value="Sarcoplasmic/endoplasmic reticulum calcium ATPase 1"/>
    <property type="match status" value="1"/>
</dbReference>
<dbReference type="GO" id="GO:0030007">
    <property type="term" value="P:intracellular potassium ion homeostasis"/>
    <property type="evidence" value="ECO:0007669"/>
    <property type="project" value="TreeGrafter"/>
</dbReference>
<dbReference type="SUPFAM" id="SSF81660">
    <property type="entry name" value="Metal cation-transporting ATPase, ATP-binding domain N"/>
    <property type="match status" value="1"/>
</dbReference>
<feature type="transmembrane region" description="Helical" evidence="11">
    <location>
        <begin position="839"/>
        <end position="859"/>
    </location>
</feature>
<dbReference type="SFLD" id="SFLDG00002">
    <property type="entry name" value="C1.7:_P-type_atpase_like"/>
    <property type="match status" value="1"/>
</dbReference>
<keyword evidence="9 11" id="KW-1133">Transmembrane helix</keyword>
<dbReference type="Pfam" id="PF00122">
    <property type="entry name" value="E1-E2_ATPase"/>
    <property type="match status" value="1"/>
</dbReference>
<dbReference type="InterPro" id="IPR008250">
    <property type="entry name" value="ATPase_P-typ_transduc_dom_A_sf"/>
</dbReference>
<dbReference type="NCBIfam" id="TIGR01494">
    <property type="entry name" value="ATPase_P-type"/>
    <property type="match status" value="2"/>
</dbReference>
<gene>
    <name evidence="13" type="ORF">CKO40_14405</name>
</gene>
<dbReference type="EMBL" id="NRSJ01000027">
    <property type="protein sequence ID" value="MBK1705716.1"/>
    <property type="molecule type" value="Genomic_DNA"/>
</dbReference>
<sequence>MLWYQLAPEGVMSALGTNEQGLSSNEATTRQATAGENVISVRKTPAWLRFLKQFKDPMSVILLATAIVTGMLTVFGAHLLPDTLVILSVVVLNACVGYYLEGKAENAIEALKSMMVPECMVRRDGGLLRIPSKDLVPGDIVELEGGDKIPADVRFIRLHNAQVDESSLTGESVPVTKNTDLIEGENVVPGDQKNMGFSGTYLTQGTAKAVVVEIGDNTVFGQIAGMVKASAAHATPLQRKLGRFIKTLIIAIMSIGAVNFVSGIMLGYAISYSLLGAISLIVAAIPEMLPALVTAVLAKSSNAMAKQNAIVSNLPAAETLGATSVICSDKTGTLTENRMTVTNAFTAGQGFEVSGVGYDVTGHFSRDGARTDPDTNPSLRRLLEVGFFCNNAHLSDEGKSIGDPTEIALMIAGAKAHLNKDQVRRIEEIPFDSATKYMAVLADCNGERYIFVKGAPEIVLEMCSRTTDPQGNEQPLQSDEYVEAAKGFARQALRTLGFAFKRVAPDHADLLHQDLHDLSFAGLQGMIDPPKDSAIQAVANCKSAGIRTVMVTGDHPLTAQAVAKQLGIPAHRVLSGTELNEIDQRALQQEVEEVSVFARVAPEHKQQIAEALQANGHVVAMTGDGVNDAPALKQADIGVAMGREGTEVARQAADMVLADDNFATIVTAVEEGRHAWRNLQKAILYTLPTNAAQALLIMGAILMAAFVPIFGERFVLEPIQILWINLLDSLLLTLPLMMEPKERGLLSQPPRDAKANIIDLLFIQRVILIGTAISIPGFLVYHYFGSPAIVDGQVVDPLLLTQAQTAAFWAILFAHFGYVFSARSIHRSVFTFSPFSNRWLLAGVVASISIRLIPTFVPATSSWFKTEDFPIEWWPLILACFLPSLIAIEGDKYLRQKRSYNTAAIASAEQKA</sequence>
<evidence type="ECO:0000256" key="2">
    <source>
        <dbReference type="ARBA" id="ARBA00005675"/>
    </source>
</evidence>
<feature type="transmembrane region" description="Helical" evidence="11">
    <location>
        <begin position="83"/>
        <end position="100"/>
    </location>
</feature>
<feature type="domain" description="Cation-transporting P-type ATPase N-terminal" evidence="12">
    <location>
        <begin position="2"/>
        <end position="74"/>
    </location>
</feature>
<keyword evidence="10 11" id="KW-0472">Membrane</keyword>
<comment type="caution">
    <text evidence="13">The sequence shown here is derived from an EMBL/GenBank/DDBJ whole genome shotgun (WGS) entry which is preliminary data.</text>
</comment>
<dbReference type="SUPFAM" id="SSF81653">
    <property type="entry name" value="Calcium ATPase, transduction domain A"/>
    <property type="match status" value="1"/>
</dbReference>
<keyword evidence="3" id="KW-0597">Phosphoprotein</keyword>
<dbReference type="Gene3D" id="3.40.50.1000">
    <property type="entry name" value="HAD superfamily/HAD-like"/>
    <property type="match status" value="1"/>
</dbReference>
<reference evidence="13" key="1">
    <citation type="submission" date="2017-08" db="EMBL/GenBank/DDBJ databases">
        <authorList>
            <person name="Imhoff J.F."/>
            <person name="Rahn T."/>
            <person name="Kuenzel S."/>
            <person name="Neulinger S.C."/>
        </authorList>
    </citation>
    <scope>NUCLEOTIDE SEQUENCE</scope>
    <source>
        <strain evidence="13">DSM 11080</strain>
    </source>
</reference>
<accession>A0AAJ0U5L5</accession>
<evidence type="ECO:0000313" key="14">
    <source>
        <dbReference type="Proteomes" id="UP001296776"/>
    </source>
</evidence>
<evidence type="ECO:0000256" key="11">
    <source>
        <dbReference type="SAM" id="Phobius"/>
    </source>
</evidence>
<dbReference type="InterPro" id="IPR050510">
    <property type="entry name" value="Cation_transp_ATPase_P-type"/>
</dbReference>
<dbReference type="GO" id="GO:0005524">
    <property type="term" value="F:ATP binding"/>
    <property type="evidence" value="ECO:0007669"/>
    <property type="project" value="UniProtKB-KW"/>
</dbReference>
<keyword evidence="8" id="KW-1278">Translocase</keyword>
<dbReference type="PRINTS" id="PR00121">
    <property type="entry name" value="NAKATPASE"/>
</dbReference>
<dbReference type="InterPro" id="IPR006068">
    <property type="entry name" value="ATPase_P-typ_cation-transptr_C"/>
</dbReference>
<dbReference type="SUPFAM" id="SSF56784">
    <property type="entry name" value="HAD-like"/>
    <property type="match status" value="1"/>
</dbReference>
<dbReference type="InterPro" id="IPR044492">
    <property type="entry name" value="P_typ_ATPase_HD_dom"/>
</dbReference>
<evidence type="ECO:0000256" key="3">
    <source>
        <dbReference type="ARBA" id="ARBA00022553"/>
    </source>
</evidence>
<dbReference type="InterPro" id="IPR023298">
    <property type="entry name" value="ATPase_P-typ_TM_dom_sf"/>
</dbReference>
<dbReference type="GO" id="GO:1902600">
    <property type="term" value="P:proton transmembrane transport"/>
    <property type="evidence" value="ECO:0007669"/>
    <property type="project" value="TreeGrafter"/>
</dbReference>
<feature type="transmembrane region" description="Helical" evidence="11">
    <location>
        <begin position="682"/>
        <end position="707"/>
    </location>
</feature>
<dbReference type="InterPro" id="IPR001757">
    <property type="entry name" value="P_typ_ATPase"/>
</dbReference>
<dbReference type="PANTHER" id="PTHR43294">
    <property type="entry name" value="SODIUM/POTASSIUM-TRANSPORTING ATPASE SUBUNIT ALPHA"/>
    <property type="match status" value="1"/>
</dbReference>
<dbReference type="SMART" id="SM00831">
    <property type="entry name" value="Cation_ATPase_N"/>
    <property type="match status" value="1"/>
</dbReference>
<dbReference type="FunFam" id="3.40.50.1000:FF:000028">
    <property type="entry name" value="Calcium-transporting P-type ATPase, putative"/>
    <property type="match status" value="1"/>
</dbReference>
<dbReference type="GO" id="GO:0005391">
    <property type="term" value="F:P-type sodium:potassium-exchanging transporter activity"/>
    <property type="evidence" value="ECO:0007669"/>
    <property type="project" value="TreeGrafter"/>
</dbReference>
<dbReference type="GO" id="GO:1990573">
    <property type="term" value="P:potassium ion import across plasma membrane"/>
    <property type="evidence" value="ECO:0007669"/>
    <property type="project" value="TreeGrafter"/>
</dbReference>
<evidence type="ECO:0000313" key="13">
    <source>
        <dbReference type="EMBL" id="MBK1705716.1"/>
    </source>
</evidence>
<dbReference type="PROSITE" id="PS00154">
    <property type="entry name" value="ATPASE_E1_E2"/>
    <property type="match status" value="1"/>
</dbReference>
<reference evidence="13" key="2">
    <citation type="journal article" date="2020" name="Microorganisms">
        <title>Osmotic Adaptation and Compatible Solute Biosynthesis of Phototrophic Bacteria as Revealed from Genome Analyses.</title>
        <authorList>
            <person name="Imhoff J.F."/>
            <person name="Rahn T."/>
            <person name="Kunzel S."/>
            <person name="Keller A."/>
            <person name="Neulinger S.C."/>
        </authorList>
    </citation>
    <scope>NUCLEOTIDE SEQUENCE</scope>
    <source>
        <strain evidence="13">DSM 11080</strain>
    </source>
</reference>
<evidence type="ECO:0000256" key="4">
    <source>
        <dbReference type="ARBA" id="ARBA00022692"/>
    </source>
</evidence>
<dbReference type="Pfam" id="PF08282">
    <property type="entry name" value="Hydrolase_3"/>
    <property type="match status" value="1"/>
</dbReference>
<feature type="transmembrane region" description="Helical" evidence="11">
    <location>
        <begin position="719"/>
        <end position="737"/>
    </location>
</feature>
<dbReference type="InterPro" id="IPR004014">
    <property type="entry name" value="ATPase_P-typ_cation-transptr_N"/>
</dbReference>
<feature type="transmembrane region" description="Helical" evidence="11">
    <location>
        <begin position="871"/>
        <end position="888"/>
    </location>
</feature>
<feature type="transmembrane region" description="Helical" evidence="11">
    <location>
        <begin position="276"/>
        <end position="298"/>
    </location>
</feature>
<proteinExistence type="inferred from homology"/>
<dbReference type="Gene3D" id="2.70.150.10">
    <property type="entry name" value="Calcium-transporting ATPase, cytoplasmic transduction domain A"/>
    <property type="match status" value="1"/>
</dbReference>
<feature type="transmembrane region" description="Helical" evidence="11">
    <location>
        <begin position="799"/>
        <end position="818"/>
    </location>
</feature>
<dbReference type="PANTHER" id="PTHR43294:SF20">
    <property type="entry name" value="P-TYPE ATPASE"/>
    <property type="match status" value="1"/>
</dbReference>
<keyword evidence="5" id="KW-0547">Nucleotide-binding</keyword>
<evidence type="ECO:0000256" key="8">
    <source>
        <dbReference type="ARBA" id="ARBA00022967"/>
    </source>
</evidence>
<name>A0AAJ0U5L5_9GAMM</name>
<dbReference type="InterPro" id="IPR023299">
    <property type="entry name" value="ATPase_P-typ_cyto_dom_N"/>
</dbReference>
<dbReference type="InterPro" id="IPR018303">
    <property type="entry name" value="ATPase_P-typ_P_site"/>
</dbReference>